<comment type="caution">
    <text evidence="3">The sequence shown here is derived from an EMBL/GenBank/DDBJ whole genome shotgun (WGS) entry which is preliminary data.</text>
</comment>
<feature type="region of interest" description="Disordered" evidence="1">
    <location>
        <begin position="70"/>
        <end position="92"/>
    </location>
</feature>
<reference evidence="3" key="1">
    <citation type="submission" date="2021-02" db="EMBL/GenBank/DDBJ databases">
        <authorList>
            <person name="Nowell W R."/>
        </authorList>
    </citation>
    <scope>NUCLEOTIDE SEQUENCE</scope>
    <source>
        <strain evidence="3">Ploen Becks lab</strain>
    </source>
</reference>
<sequence length="172" mass="18675">MRSLRLVDLIFITLANILLLILLTLACLFVVIYLPTNSSSSTLINTTSSVKTTTQTSSTTTLTSITTTTTSTSTTEYPTTLQETTTTTTTTVTTTTTTTTQAIYGDPCSSSNECKGFNSGTIRCLYGYCLCNGPSTRWQYDLTDEICKQNTGYNCALNNECISNNCRFGLCT</sequence>
<keyword evidence="2" id="KW-0472">Membrane</keyword>
<feature type="transmembrane region" description="Helical" evidence="2">
    <location>
        <begin position="9"/>
        <end position="34"/>
    </location>
</feature>
<evidence type="ECO:0000256" key="1">
    <source>
        <dbReference type="SAM" id="MobiDB-lite"/>
    </source>
</evidence>
<keyword evidence="4" id="KW-1185">Reference proteome</keyword>
<evidence type="ECO:0000313" key="3">
    <source>
        <dbReference type="EMBL" id="CAF0882715.1"/>
    </source>
</evidence>
<dbReference type="EMBL" id="CAJNOC010001670">
    <property type="protein sequence ID" value="CAF0882715.1"/>
    <property type="molecule type" value="Genomic_DNA"/>
</dbReference>
<evidence type="ECO:0000313" key="4">
    <source>
        <dbReference type="Proteomes" id="UP000663879"/>
    </source>
</evidence>
<gene>
    <name evidence="3" type="ORF">OXX778_LOCUS10498</name>
</gene>
<dbReference type="PROSITE" id="PS51257">
    <property type="entry name" value="PROKAR_LIPOPROTEIN"/>
    <property type="match status" value="1"/>
</dbReference>
<keyword evidence="2" id="KW-1133">Transmembrane helix</keyword>
<proteinExistence type="predicted"/>
<name>A0A813YDL8_9BILA</name>
<organism evidence="3 4">
    <name type="scientific">Brachionus calyciflorus</name>
    <dbReference type="NCBI Taxonomy" id="104777"/>
    <lineage>
        <taxon>Eukaryota</taxon>
        <taxon>Metazoa</taxon>
        <taxon>Spiralia</taxon>
        <taxon>Gnathifera</taxon>
        <taxon>Rotifera</taxon>
        <taxon>Eurotatoria</taxon>
        <taxon>Monogononta</taxon>
        <taxon>Pseudotrocha</taxon>
        <taxon>Ploima</taxon>
        <taxon>Brachionidae</taxon>
        <taxon>Brachionus</taxon>
    </lineage>
</organism>
<dbReference type="Proteomes" id="UP000663879">
    <property type="component" value="Unassembled WGS sequence"/>
</dbReference>
<keyword evidence="2" id="KW-0812">Transmembrane</keyword>
<evidence type="ECO:0000256" key="2">
    <source>
        <dbReference type="SAM" id="Phobius"/>
    </source>
</evidence>
<protein>
    <submittedName>
        <fullName evidence="3">Uncharacterized protein</fullName>
    </submittedName>
</protein>
<dbReference type="AlphaFoldDB" id="A0A813YDL8"/>
<accession>A0A813YDL8</accession>